<gene>
    <name evidence="1" type="ORF">B0T24DRAFT_539011</name>
</gene>
<evidence type="ECO:0000313" key="2">
    <source>
        <dbReference type="Proteomes" id="UP001287356"/>
    </source>
</evidence>
<keyword evidence="2" id="KW-1185">Reference proteome</keyword>
<organism evidence="1 2">
    <name type="scientific">Lasiosphaeria ovina</name>
    <dbReference type="NCBI Taxonomy" id="92902"/>
    <lineage>
        <taxon>Eukaryota</taxon>
        <taxon>Fungi</taxon>
        <taxon>Dikarya</taxon>
        <taxon>Ascomycota</taxon>
        <taxon>Pezizomycotina</taxon>
        <taxon>Sordariomycetes</taxon>
        <taxon>Sordariomycetidae</taxon>
        <taxon>Sordariales</taxon>
        <taxon>Lasiosphaeriaceae</taxon>
        <taxon>Lasiosphaeria</taxon>
    </lineage>
</organism>
<sequence>PPVRNYIKLPSVRSTPLNDLNSRIALISLSIPTLMPRGLSEYTLPRLRVIN</sequence>
<dbReference type="EMBL" id="JAULSN010000011">
    <property type="protein sequence ID" value="KAK3361665.1"/>
    <property type="molecule type" value="Genomic_DNA"/>
</dbReference>
<feature type="non-terminal residue" evidence="1">
    <location>
        <position position="1"/>
    </location>
</feature>
<protein>
    <submittedName>
        <fullName evidence="1">Uncharacterized protein</fullName>
    </submittedName>
</protein>
<comment type="caution">
    <text evidence="1">The sequence shown here is derived from an EMBL/GenBank/DDBJ whole genome shotgun (WGS) entry which is preliminary data.</text>
</comment>
<evidence type="ECO:0000313" key="1">
    <source>
        <dbReference type="EMBL" id="KAK3361665.1"/>
    </source>
</evidence>
<name>A0AAE0JUA2_9PEZI</name>
<accession>A0AAE0JUA2</accession>
<dbReference type="AlphaFoldDB" id="A0AAE0JUA2"/>
<dbReference type="Proteomes" id="UP001287356">
    <property type="component" value="Unassembled WGS sequence"/>
</dbReference>
<reference evidence="1" key="1">
    <citation type="journal article" date="2023" name="Mol. Phylogenet. Evol.">
        <title>Genome-scale phylogeny and comparative genomics of the fungal order Sordariales.</title>
        <authorList>
            <person name="Hensen N."/>
            <person name="Bonometti L."/>
            <person name="Westerberg I."/>
            <person name="Brannstrom I.O."/>
            <person name="Guillou S."/>
            <person name="Cros-Aarteil S."/>
            <person name="Calhoun S."/>
            <person name="Haridas S."/>
            <person name="Kuo A."/>
            <person name="Mondo S."/>
            <person name="Pangilinan J."/>
            <person name="Riley R."/>
            <person name="LaButti K."/>
            <person name="Andreopoulos B."/>
            <person name="Lipzen A."/>
            <person name="Chen C."/>
            <person name="Yan M."/>
            <person name="Daum C."/>
            <person name="Ng V."/>
            <person name="Clum A."/>
            <person name="Steindorff A."/>
            <person name="Ohm R.A."/>
            <person name="Martin F."/>
            <person name="Silar P."/>
            <person name="Natvig D.O."/>
            <person name="Lalanne C."/>
            <person name="Gautier V."/>
            <person name="Ament-Velasquez S.L."/>
            <person name="Kruys A."/>
            <person name="Hutchinson M.I."/>
            <person name="Powell A.J."/>
            <person name="Barry K."/>
            <person name="Miller A.N."/>
            <person name="Grigoriev I.V."/>
            <person name="Debuchy R."/>
            <person name="Gladieux P."/>
            <person name="Hiltunen Thoren M."/>
            <person name="Johannesson H."/>
        </authorList>
    </citation>
    <scope>NUCLEOTIDE SEQUENCE</scope>
    <source>
        <strain evidence="1">CBS 958.72</strain>
    </source>
</reference>
<reference evidence="1" key="2">
    <citation type="submission" date="2023-06" db="EMBL/GenBank/DDBJ databases">
        <authorList>
            <consortium name="Lawrence Berkeley National Laboratory"/>
            <person name="Haridas S."/>
            <person name="Hensen N."/>
            <person name="Bonometti L."/>
            <person name="Westerberg I."/>
            <person name="Brannstrom I.O."/>
            <person name="Guillou S."/>
            <person name="Cros-Aarteil S."/>
            <person name="Calhoun S."/>
            <person name="Kuo A."/>
            <person name="Mondo S."/>
            <person name="Pangilinan J."/>
            <person name="Riley R."/>
            <person name="Labutti K."/>
            <person name="Andreopoulos B."/>
            <person name="Lipzen A."/>
            <person name="Chen C."/>
            <person name="Yanf M."/>
            <person name="Daum C."/>
            <person name="Ng V."/>
            <person name="Clum A."/>
            <person name="Steindorff A."/>
            <person name="Ohm R."/>
            <person name="Martin F."/>
            <person name="Silar P."/>
            <person name="Natvig D."/>
            <person name="Lalanne C."/>
            <person name="Gautier V."/>
            <person name="Ament-Velasquez S.L."/>
            <person name="Kruys A."/>
            <person name="Hutchinson M.I."/>
            <person name="Powell A.J."/>
            <person name="Barry K."/>
            <person name="Miller A.N."/>
            <person name="Grigoriev I.V."/>
            <person name="Debuchy R."/>
            <person name="Gladieux P."/>
            <person name="Thoren M.H."/>
            <person name="Johannesson H."/>
        </authorList>
    </citation>
    <scope>NUCLEOTIDE SEQUENCE</scope>
    <source>
        <strain evidence="1">CBS 958.72</strain>
    </source>
</reference>
<proteinExistence type="predicted"/>